<sequence length="138" mass="15944">MQIRMDRQAILRKHDRPDCLFYIHEFVLRQQFGDEHVMADQYLQLLFNVSTIRVVPADVPLNPAGILLWELEKALPVAYSETDLTQVFVQDPGAIARTRLIFDRLAEVALDEEQSRRKLAEYVNSPREDLDDPGSHLA</sequence>
<dbReference type="EMBL" id="CP016793">
    <property type="protein sequence ID" value="ANZ37502.1"/>
    <property type="molecule type" value="Genomic_DNA"/>
</dbReference>
<dbReference type="KEGG" id="led:BBK82_17035"/>
<name>A0A1B2HIH7_9PSEU</name>
<dbReference type="InterPro" id="IPR043917">
    <property type="entry name" value="DUF5753"/>
</dbReference>
<evidence type="ECO:0000259" key="1">
    <source>
        <dbReference type="Pfam" id="PF19054"/>
    </source>
</evidence>
<proteinExistence type="predicted"/>
<keyword evidence="3" id="KW-1185">Reference proteome</keyword>
<feature type="domain" description="DUF5753" evidence="1">
    <location>
        <begin position="2"/>
        <end position="120"/>
    </location>
</feature>
<gene>
    <name evidence="2" type="ORF">BBK82_17035</name>
</gene>
<dbReference type="AlphaFoldDB" id="A0A1B2HIH7"/>
<protein>
    <recommendedName>
        <fullName evidence="1">DUF5753 domain-containing protein</fullName>
    </recommendedName>
</protein>
<organism evidence="2 3">
    <name type="scientific">Lentzea guizhouensis</name>
    <dbReference type="NCBI Taxonomy" id="1586287"/>
    <lineage>
        <taxon>Bacteria</taxon>
        <taxon>Bacillati</taxon>
        <taxon>Actinomycetota</taxon>
        <taxon>Actinomycetes</taxon>
        <taxon>Pseudonocardiales</taxon>
        <taxon>Pseudonocardiaceae</taxon>
        <taxon>Lentzea</taxon>
    </lineage>
</organism>
<dbReference type="Pfam" id="PF19054">
    <property type="entry name" value="DUF5753"/>
    <property type="match status" value="1"/>
</dbReference>
<evidence type="ECO:0000313" key="2">
    <source>
        <dbReference type="EMBL" id="ANZ37502.1"/>
    </source>
</evidence>
<accession>A0A1B2HIH7</accession>
<evidence type="ECO:0000313" key="3">
    <source>
        <dbReference type="Proteomes" id="UP000093053"/>
    </source>
</evidence>
<dbReference type="Proteomes" id="UP000093053">
    <property type="component" value="Chromosome"/>
</dbReference>
<reference evidence="2 3" key="1">
    <citation type="submission" date="2016-07" db="EMBL/GenBank/DDBJ databases">
        <title>Complete genome sequence of the Lentzea guizhouensis DHS C013.</title>
        <authorList>
            <person name="Cao C."/>
        </authorList>
    </citation>
    <scope>NUCLEOTIDE SEQUENCE [LARGE SCALE GENOMIC DNA]</scope>
    <source>
        <strain evidence="2 3">DHS C013</strain>
    </source>
</reference>